<proteinExistence type="predicted"/>
<accession>A0ABR2QHD9</accession>
<sequence length="91" mass="10775">MATTSSTSIKVFYNIEIRKKYEEFFVSRPFMFDGSFDFKNKPNIGVTPEFMSVVTKHKWESFMKQKGEIYLDLVQEFYAHLVTKDSPFSHD</sequence>
<protein>
    <submittedName>
        <fullName evidence="1">Uncharacterized protein</fullName>
    </submittedName>
</protein>
<evidence type="ECO:0000313" key="1">
    <source>
        <dbReference type="EMBL" id="KAK8999917.1"/>
    </source>
</evidence>
<name>A0ABR2QHD9_9ROSI</name>
<gene>
    <name evidence="1" type="ORF">V6N11_082055</name>
</gene>
<organism evidence="1 2">
    <name type="scientific">Hibiscus sabdariffa</name>
    <name type="common">roselle</name>
    <dbReference type="NCBI Taxonomy" id="183260"/>
    <lineage>
        <taxon>Eukaryota</taxon>
        <taxon>Viridiplantae</taxon>
        <taxon>Streptophyta</taxon>
        <taxon>Embryophyta</taxon>
        <taxon>Tracheophyta</taxon>
        <taxon>Spermatophyta</taxon>
        <taxon>Magnoliopsida</taxon>
        <taxon>eudicotyledons</taxon>
        <taxon>Gunneridae</taxon>
        <taxon>Pentapetalae</taxon>
        <taxon>rosids</taxon>
        <taxon>malvids</taxon>
        <taxon>Malvales</taxon>
        <taxon>Malvaceae</taxon>
        <taxon>Malvoideae</taxon>
        <taxon>Hibiscus</taxon>
    </lineage>
</organism>
<reference evidence="1 2" key="1">
    <citation type="journal article" date="2024" name="G3 (Bethesda)">
        <title>Genome assembly of Hibiscus sabdariffa L. provides insights into metabolisms of medicinal natural products.</title>
        <authorList>
            <person name="Kim T."/>
        </authorList>
    </citation>
    <scope>NUCLEOTIDE SEQUENCE [LARGE SCALE GENOMIC DNA]</scope>
    <source>
        <strain evidence="1">TK-2024</strain>
        <tissue evidence="1">Old leaves</tissue>
    </source>
</reference>
<evidence type="ECO:0000313" key="2">
    <source>
        <dbReference type="Proteomes" id="UP001396334"/>
    </source>
</evidence>
<dbReference type="EMBL" id="JBBPBN010000038">
    <property type="protein sequence ID" value="KAK8999917.1"/>
    <property type="molecule type" value="Genomic_DNA"/>
</dbReference>
<comment type="caution">
    <text evidence="1">The sequence shown here is derived from an EMBL/GenBank/DDBJ whole genome shotgun (WGS) entry which is preliminary data.</text>
</comment>
<keyword evidence="2" id="KW-1185">Reference proteome</keyword>
<dbReference type="Proteomes" id="UP001396334">
    <property type="component" value="Unassembled WGS sequence"/>
</dbReference>